<evidence type="ECO:0000313" key="1">
    <source>
        <dbReference type="EMBL" id="AUD01959.1"/>
    </source>
</evidence>
<name>A0A2K8YWI5_9BACT</name>
<protein>
    <submittedName>
        <fullName evidence="1">Uncharacterized protein</fullName>
    </submittedName>
</protein>
<dbReference type="EMBL" id="CP025096">
    <property type="protein sequence ID" value="AUD01959.1"/>
    <property type="molecule type" value="Genomic_DNA"/>
</dbReference>
<proteinExistence type="predicted"/>
<dbReference type="RefSeq" id="WP_100987679.1">
    <property type="nucleotide sequence ID" value="NZ_CP025096.1"/>
</dbReference>
<dbReference type="KEGG" id="spir:CWM47_09090"/>
<evidence type="ECO:0000313" key="2">
    <source>
        <dbReference type="Proteomes" id="UP000232883"/>
    </source>
</evidence>
<organism evidence="1 2">
    <name type="scientific">Spirosoma pollinicola</name>
    <dbReference type="NCBI Taxonomy" id="2057025"/>
    <lineage>
        <taxon>Bacteria</taxon>
        <taxon>Pseudomonadati</taxon>
        <taxon>Bacteroidota</taxon>
        <taxon>Cytophagia</taxon>
        <taxon>Cytophagales</taxon>
        <taxon>Cytophagaceae</taxon>
        <taxon>Spirosoma</taxon>
    </lineage>
</organism>
<reference evidence="1 2" key="1">
    <citation type="submission" date="2017-11" db="EMBL/GenBank/DDBJ databases">
        <title>Taxonomic description and genome sequences of Spirosoma HA7 sp. nov., isolated from pollen microhabitat of Corylus avellana.</title>
        <authorList>
            <person name="Ambika Manirajan B."/>
            <person name="Suarez C."/>
            <person name="Ratering S."/>
            <person name="Geissler-Plaum R."/>
            <person name="Cardinale M."/>
            <person name="Sylvia S."/>
        </authorList>
    </citation>
    <scope>NUCLEOTIDE SEQUENCE [LARGE SCALE GENOMIC DNA]</scope>
    <source>
        <strain evidence="1 2">HA7</strain>
    </source>
</reference>
<gene>
    <name evidence="1" type="ORF">CWM47_09090</name>
</gene>
<sequence length="169" mass="19567">MKGLIRFSYTKLIDASATKAWDKVVFEETYQEFFMQAQFFNQSTHYLTFQELIDNVPGADRLHYLTSRVAMGYLQQLNQTIPDVVNALEKLCMPFTQFKFEILASHMEQKEAHKIAIHFYSDPITWIDTIGDQMLIAYGDQRQALQTGSDVSTDLIALQPKLTIWSFQP</sequence>
<keyword evidence="2" id="KW-1185">Reference proteome</keyword>
<dbReference type="Proteomes" id="UP000232883">
    <property type="component" value="Chromosome"/>
</dbReference>
<accession>A0A2K8YWI5</accession>
<dbReference type="AlphaFoldDB" id="A0A2K8YWI5"/>
<dbReference type="OrthoDB" id="793934at2"/>